<dbReference type="Pfam" id="PF02522">
    <property type="entry name" value="Antibiotic_NAT"/>
    <property type="match status" value="1"/>
</dbReference>
<dbReference type="GO" id="GO:0046677">
    <property type="term" value="P:response to antibiotic"/>
    <property type="evidence" value="ECO:0007669"/>
    <property type="project" value="InterPro"/>
</dbReference>
<protein>
    <recommendedName>
        <fullName evidence="3">Aminoglycoside N(3)-acetyltransferase</fullName>
    </recommendedName>
</protein>
<evidence type="ECO:0000313" key="1">
    <source>
        <dbReference type="EMBL" id="ELZ45535.1"/>
    </source>
</evidence>
<dbReference type="InterPro" id="IPR028345">
    <property type="entry name" value="Antibiotic_NAT-like"/>
</dbReference>
<dbReference type="SUPFAM" id="SSF110710">
    <property type="entry name" value="TTHA0583/YokD-like"/>
    <property type="match status" value="1"/>
</dbReference>
<organism evidence="1 2">
    <name type="scientific">Halorubrum coriense DSM 10284</name>
    <dbReference type="NCBI Taxonomy" id="1227466"/>
    <lineage>
        <taxon>Archaea</taxon>
        <taxon>Methanobacteriati</taxon>
        <taxon>Methanobacteriota</taxon>
        <taxon>Stenosarchaea group</taxon>
        <taxon>Halobacteria</taxon>
        <taxon>Halobacteriales</taxon>
        <taxon>Haloferacaceae</taxon>
        <taxon>Halorubrum</taxon>
    </lineage>
</organism>
<gene>
    <name evidence="1" type="ORF">C464_12197</name>
</gene>
<dbReference type="GO" id="GO:0008080">
    <property type="term" value="F:N-acetyltransferase activity"/>
    <property type="evidence" value="ECO:0007669"/>
    <property type="project" value="InterPro"/>
</dbReference>
<dbReference type="InterPro" id="IPR003679">
    <property type="entry name" value="Amioglycoside_AcTrfase"/>
</dbReference>
<name>M0ECR4_9EURY</name>
<keyword evidence="2" id="KW-1185">Reference proteome</keyword>
<dbReference type="AlphaFoldDB" id="M0ECR4"/>
<dbReference type="STRING" id="1227466.C464_12197"/>
<evidence type="ECO:0008006" key="3">
    <source>
        <dbReference type="Google" id="ProtNLM"/>
    </source>
</evidence>
<comment type="caution">
    <text evidence="1">The sequence shown here is derived from an EMBL/GenBank/DDBJ whole genome shotgun (WGS) entry which is preliminary data.</text>
</comment>
<dbReference type="Proteomes" id="UP000011509">
    <property type="component" value="Unassembled WGS sequence"/>
</dbReference>
<dbReference type="PATRIC" id="fig|1227466.3.peg.2442"/>
<reference evidence="1 2" key="1">
    <citation type="journal article" date="2014" name="PLoS Genet.">
        <title>Phylogenetically driven sequencing of extremely halophilic archaea reveals strategies for static and dynamic osmo-response.</title>
        <authorList>
            <person name="Becker E.A."/>
            <person name="Seitzer P.M."/>
            <person name="Tritt A."/>
            <person name="Larsen D."/>
            <person name="Krusor M."/>
            <person name="Yao A.I."/>
            <person name="Wu D."/>
            <person name="Madern D."/>
            <person name="Eisen J.A."/>
            <person name="Darling A.E."/>
            <person name="Facciotti M.T."/>
        </authorList>
    </citation>
    <scope>NUCLEOTIDE SEQUENCE [LARGE SCALE GENOMIC DNA]</scope>
    <source>
        <strain evidence="1 2">DSM 10284</strain>
    </source>
</reference>
<sequence>MYRRVTSTKLRVYANAALHYGLERNWDRTVTPASADRFERIVSDFADYETVFVHAGLSDVKQAFQCDPYDFLLRVLDENFENILVPGFTPAFRDSAVYHKEHSRPAFGAFSRLFLDDAEYRTDDAIHSILVKGDYRFDDCDHHDSFSEAGCWASLDRDDVLILNVGTDWIVSTQHHFLERHFDVPYVSSATHDGVLFDGSGDHEQITQVNYEYTMPMKRNSLAIQTYLAETGALTKHDLQGLNVMAISARDLREGLAPAVDRDPYFMVACSTETLRADSLPSACKKSLYNIMG</sequence>
<dbReference type="EMBL" id="AOJL01000049">
    <property type="protein sequence ID" value="ELZ45535.1"/>
    <property type="molecule type" value="Genomic_DNA"/>
</dbReference>
<proteinExistence type="predicted"/>
<evidence type="ECO:0000313" key="2">
    <source>
        <dbReference type="Proteomes" id="UP000011509"/>
    </source>
</evidence>
<accession>M0ECR4</accession>